<dbReference type="InterPro" id="IPR013767">
    <property type="entry name" value="PAS_fold"/>
</dbReference>
<dbReference type="Gene3D" id="3.30.450.40">
    <property type="match status" value="1"/>
</dbReference>
<dbReference type="SMART" id="SM00331">
    <property type="entry name" value="PP2C_SIG"/>
    <property type="match status" value="1"/>
</dbReference>
<name>A0AAU1ZUJ4_9ACTN</name>
<dbReference type="InterPro" id="IPR001932">
    <property type="entry name" value="PPM-type_phosphatase-like_dom"/>
</dbReference>
<dbReference type="InterPro" id="IPR035965">
    <property type="entry name" value="PAS-like_dom_sf"/>
</dbReference>
<accession>A0AAU1ZUJ4</accession>
<dbReference type="FunFam" id="3.30.565.10:FF:000028">
    <property type="entry name" value="PAS sensor protein"/>
    <property type="match status" value="1"/>
</dbReference>
<dbReference type="InterPro" id="IPR036890">
    <property type="entry name" value="HATPase_C_sf"/>
</dbReference>
<evidence type="ECO:0000256" key="1">
    <source>
        <dbReference type="ARBA" id="ARBA00022801"/>
    </source>
</evidence>
<dbReference type="InterPro" id="IPR036457">
    <property type="entry name" value="PPM-type-like_dom_sf"/>
</dbReference>
<dbReference type="Gene3D" id="3.30.565.10">
    <property type="entry name" value="Histidine kinase-like ATPase, C-terminal domain"/>
    <property type="match status" value="1"/>
</dbReference>
<dbReference type="SUPFAM" id="SSF55785">
    <property type="entry name" value="PYP-like sensor domain (PAS domain)"/>
    <property type="match status" value="2"/>
</dbReference>
<evidence type="ECO:0000256" key="2">
    <source>
        <dbReference type="SAM" id="MobiDB-lite"/>
    </source>
</evidence>
<dbReference type="SUPFAM" id="SSF55874">
    <property type="entry name" value="ATPase domain of HSP90 chaperone/DNA topoisomerase II/histidine kinase"/>
    <property type="match status" value="1"/>
</dbReference>
<sequence length="836" mass="88840">MDRDGAATVGLSRAGPTSEKTASAAVDGHGLVTAWSPGARTLLGYEPVEVVGQPAAGLLADSLPATVATRCAAREGWSGQVAVRHRDGHRVDLSVEAHSLLNADGESHWFLTVTEPEQPGATATETEGAGGEPETATLKQWALDQIPLPMALFDRQALAIALNASMERAVGEPERDLLGVRIGESGHLKGMDDLAEVVERVLRGGETVTREAFMQALGDTRTWLLSLYPVKDPAGHVRAMSLAAVDTTEQFRARRRLSVLNEAGLRIGTTLDLTRTADELAEVATDHLADFVVVDLLDSAVQGQDADAAPPGGLLVFRRAAQRSVLPGCPEAAVPLGATHTYSAGSPPGRALAAGRASRHQIDAETLRWWAVDSPERARSIRVHGMHSMMMAPLRARGATLGLAILARHRTADPFGEDDLLLAEELAARAALCVDNARRYSRERAVALALQRSLLPHHAPRQAAVEVASRYLPAQSSAGIGGDWFDVIPLSGARVALVVGDVVGHGIRASATMGRLRGAVRTLADMDLTPDELLTQLDDLVLRLDRENSADDDIDPAEEYASEVGATCLYAVYDPISRHCSAARAGHPPPALATPDGAVDLLDVPAGPPLGVGGLPFEVAEFDLPEGSVLVLYTDGLLETPDRDPDDGYALLREALATPGRPLEETCEAALRSVLPERRTDDAALLLARTRALGSDRVATWDLPADPAVVARARELACAQLSDWNLDDAAFTTELVVSELVTNAIRYGGPPVQLRLIHDTALICEVSDASSTAPHLRRARVFDEGGRGLFIVAQLTERWGTRHTSTGKTIWTEQPLPTPDQPTDGDSPCGVGPDDG</sequence>
<dbReference type="FunFam" id="3.30.450.40:FF:000035">
    <property type="entry name" value="PAS sensor protein"/>
    <property type="match status" value="1"/>
</dbReference>
<feature type="domain" description="PAS" evidence="3">
    <location>
        <begin position="25"/>
        <end position="53"/>
    </location>
</feature>
<dbReference type="InterPro" id="IPR003018">
    <property type="entry name" value="GAF"/>
</dbReference>
<dbReference type="PANTHER" id="PTHR43156">
    <property type="entry name" value="STAGE II SPORULATION PROTEIN E-RELATED"/>
    <property type="match status" value="1"/>
</dbReference>
<keyword evidence="1" id="KW-0378">Hydrolase</keyword>
<dbReference type="PANTHER" id="PTHR43156:SF2">
    <property type="entry name" value="STAGE II SPORULATION PROTEIN E"/>
    <property type="match status" value="1"/>
</dbReference>
<dbReference type="Pfam" id="PF07228">
    <property type="entry name" value="SpoIIE"/>
    <property type="match status" value="1"/>
</dbReference>
<gene>
    <name evidence="4" type="ORF">OHA22_04135</name>
</gene>
<dbReference type="Gene3D" id="3.60.40.10">
    <property type="entry name" value="PPM-type phosphatase domain"/>
    <property type="match status" value="1"/>
</dbReference>
<dbReference type="CDD" id="cd00130">
    <property type="entry name" value="PAS"/>
    <property type="match status" value="2"/>
</dbReference>
<dbReference type="Pfam" id="PF13581">
    <property type="entry name" value="HATPase_c_2"/>
    <property type="match status" value="1"/>
</dbReference>
<dbReference type="Pfam" id="PF00989">
    <property type="entry name" value="PAS"/>
    <property type="match status" value="1"/>
</dbReference>
<dbReference type="InterPro" id="IPR000014">
    <property type="entry name" value="PAS"/>
</dbReference>
<dbReference type="InterPro" id="IPR003594">
    <property type="entry name" value="HATPase_dom"/>
</dbReference>
<dbReference type="PROSITE" id="PS50112">
    <property type="entry name" value="PAS"/>
    <property type="match status" value="1"/>
</dbReference>
<dbReference type="EMBL" id="CP108222">
    <property type="protein sequence ID" value="WTT14767.1"/>
    <property type="molecule type" value="Genomic_DNA"/>
</dbReference>
<dbReference type="CDD" id="cd16936">
    <property type="entry name" value="HATPase_RsbW-like"/>
    <property type="match status" value="1"/>
</dbReference>
<dbReference type="FunFam" id="3.60.40.10:FF:000031">
    <property type="entry name" value="PAS sensor protein"/>
    <property type="match status" value="1"/>
</dbReference>
<dbReference type="Pfam" id="PF08448">
    <property type="entry name" value="PAS_4"/>
    <property type="match status" value="1"/>
</dbReference>
<dbReference type="Pfam" id="PF01590">
    <property type="entry name" value="GAF"/>
    <property type="match status" value="1"/>
</dbReference>
<dbReference type="InterPro" id="IPR029016">
    <property type="entry name" value="GAF-like_dom_sf"/>
</dbReference>
<dbReference type="GO" id="GO:0016791">
    <property type="term" value="F:phosphatase activity"/>
    <property type="evidence" value="ECO:0007669"/>
    <property type="project" value="TreeGrafter"/>
</dbReference>
<organism evidence="4">
    <name type="scientific">Streptomyces sp. NBC_00093</name>
    <dbReference type="NCBI Taxonomy" id="2975649"/>
    <lineage>
        <taxon>Bacteria</taxon>
        <taxon>Bacillati</taxon>
        <taxon>Actinomycetota</taxon>
        <taxon>Actinomycetes</taxon>
        <taxon>Kitasatosporales</taxon>
        <taxon>Streptomycetaceae</taxon>
        <taxon>Streptomyces</taxon>
    </lineage>
</organism>
<dbReference type="GO" id="GO:0006355">
    <property type="term" value="P:regulation of DNA-templated transcription"/>
    <property type="evidence" value="ECO:0007669"/>
    <property type="project" value="InterPro"/>
</dbReference>
<dbReference type="Gene3D" id="3.30.450.20">
    <property type="entry name" value="PAS domain"/>
    <property type="match status" value="2"/>
</dbReference>
<dbReference type="SUPFAM" id="SSF81606">
    <property type="entry name" value="PP2C-like"/>
    <property type="match status" value="1"/>
</dbReference>
<proteinExistence type="predicted"/>
<feature type="region of interest" description="Disordered" evidence="2">
    <location>
        <begin position="803"/>
        <end position="836"/>
    </location>
</feature>
<protein>
    <submittedName>
        <fullName evidence="4">SpoIIE family protein phosphatase</fullName>
    </submittedName>
</protein>
<feature type="compositionally biased region" description="Polar residues" evidence="2">
    <location>
        <begin position="803"/>
        <end position="812"/>
    </location>
</feature>
<evidence type="ECO:0000313" key="4">
    <source>
        <dbReference type="EMBL" id="WTT14767.1"/>
    </source>
</evidence>
<reference evidence="4" key="1">
    <citation type="submission" date="2022-10" db="EMBL/GenBank/DDBJ databases">
        <title>The complete genomes of actinobacterial strains from the NBC collection.</title>
        <authorList>
            <person name="Joergensen T.S."/>
            <person name="Alvarez Arevalo M."/>
            <person name="Sterndorff E.B."/>
            <person name="Faurdal D."/>
            <person name="Vuksanovic O."/>
            <person name="Mourched A.-S."/>
            <person name="Charusanti P."/>
            <person name="Shaw S."/>
            <person name="Blin K."/>
            <person name="Weber T."/>
        </authorList>
    </citation>
    <scope>NUCLEOTIDE SEQUENCE</scope>
    <source>
        <strain evidence="4">NBC_00093</strain>
    </source>
</reference>
<dbReference type="InterPro" id="IPR013656">
    <property type="entry name" value="PAS_4"/>
</dbReference>
<dbReference type="SUPFAM" id="SSF55781">
    <property type="entry name" value="GAF domain-like"/>
    <property type="match status" value="1"/>
</dbReference>
<evidence type="ECO:0000259" key="3">
    <source>
        <dbReference type="PROSITE" id="PS50112"/>
    </source>
</evidence>
<dbReference type="AlphaFoldDB" id="A0AAU1ZUJ4"/>
<dbReference type="NCBIfam" id="TIGR00229">
    <property type="entry name" value="sensory_box"/>
    <property type="match status" value="2"/>
</dbReference>
<dbReference type="SMART" id="SM00065">
    <property type="entry name" value="GAF"/>
    <property type="match status" value="1"/>
</dbReference>
<dbReference type="InterPro" id="IPR052016">
    <property type="entry name" value="Bact_Sigma-Reg"/>
</dbReference>
<feature type="region of interest" description="Disordered" evidence="2">
    <location>
        <begin position="1"/>
        <end position="24"/>
    </location>
</feature>